<proteinExistence type="predicted"/>
<evidence type="ECO:0000313" key="2">
    <source>
        <dbReference type="Proteomes" id="UP001321766"/>
    </source>
</evidence>
<accession>A0ABN6SB60</accession>
<gene>
    <name evidence="1" type="ORF">KIM372_05950</name>
</gene>
<name>A0ABN6SB60_9BIFI</name>
<reference evidence="1 2" key="1">
    <citation type="journal article" date="2023" name="Microbiol. Spectr.">
        <title>Symbiosis of Carpenter Bees with Uncharacterized Lactic Acid Bacteria Showing NAD Auxotrophy.</title>
        <authorList>
            <person name="Kawasaki S."/>
            <person name="Ozawa K."/>
            <person name="Mori T."/>
            <person name="Yamamoto A."/>
            <person name="Ito M."/>
            <person name="Ohkuma M."/>
            <person name="Sakamoto M."/>
            <person name="Matsutani M."/>
        </authorList>
    </citation>
    <scope>NUCLEOTIDE SEQUENCE [LARGE SCALE GENOMIC DNA]</scope>
    <source>
        <strain evidence="1 2">Kim37-2</strain>
    </source>
</reference>
<sequence>MMSAPPVYPAQFPLRPRLCLDLAANESVEALSPSAAQQRTYASYYALHIGHTPPMPAAAKVDRLELRQVEEAVAAFRA</sequence>
<evidence type="ECO:0000313" key="1">
    <source>
        <dbReference type="EMBL" id="BDR52688.1"/>
    </source>
</evidence>
<keyword evidence="2" id="KW-1185">Reference proteome</keyword>
<protein>
    <submittedName>
        <fullName evidence="1">Uncharacterized protein</fullName>
    </submittedName>
</protein>
<organism evidence="1 2">
    <name type="scientific">Bombiscardovia nodaiensis</name>
    <dbReference type="NCBI Taxonomy" id="2932181"/>
    <lineage>
        <taxon>Bacteria</taxon>
        <taxon>Bacillati</taxon>
        <taxon>Actinomycetota</taxon>
        <taxon>Actinomycetes</taxon>
        <taxon>Bifidobacteriales</taxon>
        <taxon>Bifidobacteriaceae</taxon>
        <taxon>Bombiscardovia</taxon>
    </lineage>
</organism>
<dbReference type="Proteomes" id="UP001321766">
    <property type="component" value="Chromosome"/>
</dbReference>
<dbReference type="EMBL" id="AP026798">
    <property type="protein sequence ID" value="BDR52688.1"/>
    <property type="molecule type" value="Genomic_DNA"/>
</dbReference>